<accession>A0A1D2MFP1</accession>
<dbReference type="InterPro" id="IPR036291">
    <property type="entry name" value="NAD(P)-bd_dom_sf"/>
</dbReference>
<name>A0A1D2MFP1_ORCCI</name>
<dbReference type="EMBL" id="LJIJ01001415">
    <property type="protein sequence ID" value="ODM91806.1"/>
    <property type="molecule type" value="Genomic_DNA"/>
</dbReference>
<dbReference type="PANTHER" id="PTHR43157:SF31">
    <property type="entry name" value="PHOSPHATIDYLINOSITOL-GLYCAN BIOSYNTHESIS CLASS F PROTEIN"/>
    <property type="match status" value="1"/>
</dbReference>
<evidence type="ECO:0000256" key="3">
    <source>
        <dbReference type="ARBA" id="ARBA00022857"/>
    </source>
</evidence>
<keyword evidence="8" id="KW-0472">Membrane</keyword>
<dbReference type="STRING" id="48709.A0A1D2MFP1"/>
<dbReference type="OrthoDB" id="191139at2759"/>
<evidence type="ECO:0000313" key="9">
    <source>
        <dbReference type="EMBL" id="ODM91806.1"/>
    </source>
</evidence>
<dbReference type="PANTHER" id="PTHR43157">
    <property type="entry name" value="PHOSPHATIDYLINOSITOL-GLYCAN BIOSYNTHESIS CLASS F PROTEIN-RELATED"/>
    <property type="match status" value="1"/>
</dbReference>
<dbReference type="Pfam" id="PF00106">
    <property type="entry name" value="adh_short"/>
    <property type="match status" value="1"/>
</dbReference>
<dbReference type="EC" id="1.1.1.300" evidence="2"/>
<evidence type="ECO:0000256" key="5">
    <source>
        <dbReference type="ARBA" id="ARBA00023098"/>
    </source>
</evidence>
<evidence type="ECO:0000256" key="8">
    <source>
        <dbReference type="SAM" id="Phobius"/>
    </source>
</evidence>
<dbReference type="InterPro" id="IPR002347">
    <property type="entry name" value="SDR_fam"/>
</dbReference>
<dbReference type="AlphaFoldDB" id="A0A1D2MFP1"/>
<organism evidence="9 10">
    <name type="scientific">Orchesella cincta</name>
    <name type="common">Springtail</name>
    <name type="synonym">Podura cincta</name>
    <dbReference type="NCBI Taxonomy" id="48709"/>
    <lineage>
        <taxon>Eukaryota</taxon>
        <taxon>Metazoa</taxon>
        <taxon>Ecdysozoa</taxon>
        <taxon>Arthropoda</taxon>
        <taxon>Hexapoda</taxon>
        <taxon>Collembola</taxon>
        <taxon>Entomobryomorpha</taxon>
        <taxon>Entomobryoidea</taxon>
        <taxon>Orchesellidae</taxon>
        <taxon>Orchesellinae</taxon>
        <taxon>Orchesella</taxon>
    </lineage>
</organism>
<dbReference type="SUPFAM" id="SSF51735">
    <property type="entry name" value="NAD(P)-binding Rossmann-fold domains"/>
    <property type="match status" value="1"/>
</dbReference>
<reference evidence="9 10" key="1">
    <citation type="journal article" date="2016" name="Genome Biol. Evol.">
        <title>Gene Family Evolution Reflects Adaptation to Soil Environmental Stressors in the Genome of the Collembolan Orchesella cincta.</title>
        <authorList>
            <person name="Faddeeva-Vakhrusheva A."/>
            <person name="Derks M.F."/>
            <person name="Anvar S.Y."/>
            <person name="Agamennone V."/>
            <person name="Suring W."/>
            <person name="Smit S."/>
            <person name="van Straalen N.M."/>
            <person name="Roelofs D."/>
        </authorList>
    </citation>
    <scope>NUCLEOTIDE SEQUENCE [LARGE SCALE GENOMIC DNA]</scope>
    <source>
        <tissue evidence="9">Mixed pool</tissue>
    </source>
</reference>
<evidence type="ECO:0000256" key="2">
    <source>
        <dbReference type="ARBA" id="ARBA00012852"/>
    </source>
</evidence>
<dbReference type="FunFam" id="3.40.50.720:FF:000145">
    <property type="entry name" value="Retinol dehydrogenase 12"/>
    <property type="match status" value="1"/>
</dbReference>
<sequence length="335" mass="36750">MAKFPRFMIITSGIGAVVGGAVLLKDFIIGHGHKLPDTIRADGKVCIVTGSNTGIGKETAMELARRGCRVYMACRDLEKCRTARAEIISDTLNQHVHCRKCDLADFDSIRQFAEEFKAKESRLDILINNGGIMRCPRTLTKQGIEMQLGVNHMGHFLLTNLLLDNLQSSAPSRIVNLSSIAHTRGTINFEDLNSEKSYDPGAAYNQSKLANILFTKELAERLKGSGVTVNAVHPGIVKTELGRHMGFENSITASIFVKPILSFFLKSPVQGALTSIYVALEPSLESTTGKYFSDCKQKEPSEQAKDPTLAKKLWATSEKWTRLNSNSPSYSASPA</sequence>
<comment type="caution">
    <text evidence="9">The sequence shown here is derived from an EMBL/GenBank/DDBJ whole genome shotgun (WGS) entry which is preliminary data.</text>
</comment>
<protein>
    <recommendedName>
        <fullName evidence="2">NADP-retinol dehydrogenase</fullName>
        <ecNumber evidence="2">1.1.1.300</ecNumber>
    </recommendedName>
</protein>
<comment type="similarity">
    <text evidence="7">Belongs to the short-chain dehydrogenases/reductases (SDR) family.</text>
</comment>
<keyword evidence="3" id="KW-0521">NADP</keyword>
<proteinExistence type="inferred from homology"/>
<evidence type="ECO:0000256" key="4">
    <source>
        <dbReference type="ARBA" id="ARBA00023002"/>
    </source>
</evidence>
<dbReference type="Proteomes" id="UP000094527">
    <property type="component" value="Unassembled WGS sequence"/>
</dbReference>
<dbReference type="OMA" id="VMRCPKS"/>
<dbReference type="PRINTS" id="PR00081">
    <property type="entry name" value="GDHRDH"/>
</dbReference>
<comment type="catalytic activity">
    <reaction evidence="6">
        <text>all-trans-retinol + NADP(+) = all-trans-retinal + NADPH + H(+)</text>
        <dbReference type="Rhea" id="RHEA:25033"/>
        <dbReference type="ChEBI" id="CHEBI:15378"/>
        <dbReference type="ChEBI" id="CHEBI:17336"/>
        <dbReference type="ChEBI" id="CHEBI:17898"/>
        <dbReference type="ChEBI" id="CHEBI:57783"/>
        <dbReference type="ChEBI" id="CHEBI:58349"/>
        <dbReference type="EC" id="1.1.1.300"/>
    </reaction>
</comment>
<keyword evidence="10" id="KW-1185">Reference proteome</keyword>
<dbReference type="Gene3D" id="3.40.50.720">
    <property type="entry name" value="NAD(P)-binding Rossmann-like Domain"/>
    <property type="match status" value="1"/>
</dbReference>
<evidence type="ECO:0000256" key="6">
    <source>
        <dbReference type="ARBA" id="ARBA00050568"/>
    </source>
</evidence>
<feature type="transmembrane region" description="Helical" evidence="8">
    <location>
        <begin position="6"/>
        <end position="24"/>
    </location>
</feature>
<gene>
    <name evidence="9" type="ORF">Ocin01_14881</name>
</gene>
<evidence type="ECO:0000256" key="1">
    <source>
        <dbReference type="ARBA" id="ARBA00004891"/>
    </source>
</evidence>
<dbReference type="PRINTS" id="PR00080">
    <property type="entry name" value="SDRFAMILY"/>
</dbReference>
<keyword evidence="8" id="KW-0812">Transmembrane</keyword>
<comment type="pathway">
    <text evidence="1">Cofactor metabolism; retinol metabolism.</text>
</comment>
<evidence type="ECO:0000313" key="10">
    <source>
        <dbReference type="Proteomes" id="UP000094527"/>
    </source>
</evidence>
<dbReference type="GO" id="GO:0052650">
    <property type="term" value="F:all-trans-retinol dehydrogenase (NADP+) activity"/>
    <property type="evidence" value="ECO:0007669"/>
    <property type="project" value="UniProtKB-EC"/>
</dbReference>
<keyword evidence="8" id="KW-1133">Transmembrane helix</keyword>
<keyword evidence="4" id="KW-0560">Oxidoreductase</keyword>
<evidence type="ECO:0000256" key="7">
    <source>
        <dbReference type="RuleBase" id="RU000363"/>
    </source>
</evidence>
<keyword evidence="5" id="KW-0443">Lipid metabolism</keyword>